<gene>
    <name evidence="2" type="ORF">GPUH_LOCUS2644</name>
</gene>
<dbReference type="GO" id="GO:0045216">
    <property type="term" value="P:cell-cell junction organization"/>
    <property type="evidence" value="ECO:0007669"/>
    <property type="project" value="InterPro"/>
</dbReference>
<dbReference type="InterPro" id="IPR058586">
    <property type="entry name" value="Ajm-1"/>
</dbReference>
<sequence>MSRIARDGYSALGRGAVNLRLNSAYIAQSYVTHGWQALSGFDLDKLLHFYTIAALIAEHKEPSLIAICRKYDPNEKFILSVSIIADIECCPHTPPPEPGTARKISTNLPTAVTRPLAFSLKPAQLSPSTVLHEIAVTSYSPNDQFRSAVPTEV</sequence>
<dbReference type="GO" id="GO:0005886">
    <property type="term" value="C:plasma membrane"/>
    <property type="evidence" value="ECO:0007669"/>
    <property type="project" value="TreeGrafter"/>
</dbReference>
<name>A0A183D1Q5_9BILA</name>
<dbReference type="WBParaSite" id="GPUH_0000265101-mRNA-1">
    <property type="protein sequence ID" value="GPUH_0000265101-mRNA-1"/>
    <property type="gene ID" value="GPUH_0000265101"/>
</dbReference>
<accession>A0A183D1Q5</accession>
<dbReference type="PANTHER" id="PTHR21517:SF3">
    <property type="entry name" value="APICAL JUNCTION COMPONENT 1 HOMOLOG"/>
    <property type="match status" value="1"/>
</dbReference>
<organism evidence="4">
    <name type="scientific">Gongylonema pulchrum</name>
    <dbReference type="NCBI Taxonomy" id="637853"/>
    <lineage>
        <taxon>Eukaryota</taxon>
        <taxon>Metazoa</taxon>
        <taxon>Ecdysozoa</taxon>
        <taxon>Nematoda</taxon>
        <taxon>Chromadorea</taxon>
        <taxon>Rhabditida</taxon>
        <taxon>Spirurina</taxon>
        <taxon>Spiruromorpha</taxon>
        <taxon>Spiruroidea</taxon>
        <taxon>Gongylonematidae</taxon>
        <taxon>Gongylonema</taxon>
    </lineage>
</organism>
<evidence type="ECO:0000313" key="4">
    <source>
        <dbReference type="WBParaSite" id="GPUH_0000265101-mRNA-1"/>
    </source>
</evidence>
<dbReference type="GO" id="GO:0043296">
    <property type="term" value="C:apical junction complex"/>
    <property type="evidence" value="ECO:0007669"/>
    <property type="project" value="TreeGrafter"/>
</dbReference>
<dbReference type="OrthoDB" id="6431454at2759"/>
<protein>
    <submittedName>
        <fullName evidence="4">Nucleoporin_C domain-containing protein</fullName>
    </submittedName>
</protein>
<dbReference type="InterPro" id="IPR038825">
    <property type="entry name" value="Apical_junction"/>
</dbReference>
<dbReference type="AlphaFoldDB" id="A0A183D1Q5"/>
<dbReference type="Pfam" id="PF26649">
    <property type="entry name" value="Ajm-1"/>
    <property type="match status" value="1"/>
</dbReference>
<proteinExistence type="predicted"/>
<dbReference type="Proteomes" id="UP000271098">
    <property type="component" value="Unassembled WGS sequence"/>
</dbReference>
<evidence type="ECO:0000313" key="3">
    <source>
        <dbReference type="Proteomes" id="UP000271098"/>
    </source>
</evidence>
<reference evidence="4" key="1">
    <citation type="submission" date="2016-06" db="UniProtKB">
        <authorList>
            <consortium name="WormBaseParasite"/>
        </authorList>
    </citation>
    <scope>IDENTIFICATION</scope>
</reference>
<dbReference type="EMBL" id="UYRT01004116">
    <property type="protein sequence ID" value="VDK35621.1"/>
    <property type="molecule type" value="Genomic_DNA"/>
</dbReference>
<evidence type="ECO:0000259" key="1">
    <source>
        <dbReference type="Pfam" id="PF26649"/>
    </source>
</evidence>
<dbReference type="PANTHER" id="PTHR21517">
    <property type="entry name" value="APICAL JUNCTION COMPONENT 1 HOMOLOG"/>
    <property type="match status" value="1"/>
</dbReference>
<feature type="domain" description="Apical junction molecule ajm1 alpha/beta" evidence="1">
    <location>
        <begin position="1"/>
        <end position="91"/>
    </location>
</feature>
<keyword evidence="3" id="KW-1185">Reference proteome</keyword>
<evidence type="ECO:0000313" key="2">
    <source>
        <dbReference type="EMBL" id="VDK35621.1"/>
    </source>
</evidence>
<reference evidence="2 3" key="2">
    <citation type="submission" date="2018-11" db="EMBL/GenBank/DDBJ databases">
        <authorList>
            <consortium name="Pathogen Informatics"/>
        </authorList>
    </citation>
    <scope>NUCLEOTIDE SEQUENCE [LARGE SCALE GENOMIC DNA]</scope>
</reference>